<keyword evidence="3 6" id="KW-0479">Metal-binding</keyword>
<dbReference type="Gene3D" id="1.10.760.10">
    <property type="entry name" value="Cytochrome c-like domain"/>
    <property type="match status" value="1"/>
</dbReference>
<dbReference type="InterPro" id="IPR036909">
    <property type="entry name" value="Cyt_c-like_dom_sf"/>
</dbReference>
<proteinExistence type="predicted"/>
<keyword evidence="5 6" id="KW-0408">Iron</keyword>
<evidence type="ECO:0000313" key="9">
    <source>
        <dbReference type="EMBL" id="MCZ4280659.1"/>
    </source>
</evidence>
<organism evidence="9 10">
    <name type="scientific">Kiloniella laminariae</name>
    <dbReference type="NCBI Taxonomy" id="454162"/>
    <lineage>
        <taxon>Bacteria</taxon>
        <taxon>Pseudomonadati</taxon>
        <taxon>Pseudomonadota</taxon>
        <taxon>Alphaproteobacteria</taxon>
        <taxon>Rhodospirillales</taxon>
        <taxon>Kiloniellaceae</taxon>
        <taxon>Kiloniella</taxon>
    </lineage>
</organism>
<keyword evidence="2 6" id="KW-0349">Heme</keyword>
<keyword evidence="7" id="KW-0732">Signal</keyword>
<dbReference type="PRINTS" id="PR00604">
    <property type="entry name" value="CYTCHRMECIAB"/>
</dbReference>
<dbReference type="PANTHER" id="PTHR11961">
    <property type="entry name" value="CYTOCHROME C"/>
    <property type="match status" value="1"/>
</dbReference>
<sequence>MKKIALMAFGLTAGIALGLGTAQAGDAAAGEKVFKKCKSCHTIEADGKNKIGPNLFGIIGKAAAAAEGFKYSDAMTESGVTWTEEALTEFLTKPKDFMPGTKMSFGGLKKAEQIEDLIAYLQANS</sequence>
<dbReference type="Proteomes" id="UP001069802">
    <property type="component" value="Unassembled WGS sequence"/>
</dbReference>
<comment type="caution">
    <text evidence="9">The sequence shown here is derived from an EMBL/GenBank/DDBJ whole genome shotgun (WGS) entry which is preliminary data.</text>
</comment>
<keyword evidence="1" id="KW-0813">Transport</keyword>
<keyword evidence="10" id="KW-1185">Reference proteome</keyword>
<keyword evidence="4" id="KW-0249">Electron transport</keyword>
<dbReference type="Pfam" id="PF00034">
    <property type="entry name" value="Cytochrom_C"/>
    <property type="match status" value="1"/>
</dbReference>
<name>A0ABT4LHT7_9PROT</name>
<evidence type="ECO:0000256" key="4">
    <source>
        <dbReference type="ARBA" id="ARBA00022982"/>
    </source>
</evidence>
<feature type="chain" id="PRO_5046547507" evidence="7">
    <location>
        <begin position="25"/>
        <end position="125"/>
    </location>
</feature>
<feature type="domain" description="Cytochrome c" evidence="8">
    <location>
        <begin position="25"/>
        <end position="125"/>
    </location>
</feature>
<dbReference type="PROSITE" id="PS51007">
    <property type="entry name" value="CYTC"/>
    <property type="match status" value="1"/>
</dbReference>
<evidence type="ECO:0000259" key="8">
    <source>
        <dbReference type="PROSITE" id="PS51007"/>
    </source>
</evidence>
<accession>A0ABT4LHT7</accession>
<dbReference type="InterPro" id="IPR002327">
    <property type="entry name" value="Cyt_c_1A/1B"/>
</dbReference>
<evidence type="ECO:0000256" key="5">
    <source>
        <dbReference type="ARBA" id="ARBA00023004"/>
    </source>
</evidence>
<reference evidence="9" key="1">
    <citation type="submission" date="2022-12" db="EMBL/GenBank/DDBJ databases">
        <title>Bacterial isolates from different developmental stages of Nematostella vectensis.</title>
        <authorList>
            <person name="Fraune S."/>
        </authorList>
    </citation>
    <scope>NUCLEOTIDE SEQUENCE</scope>
    <source>
        <strain evidence="9">G21630-S1</strain>
    </source>
</reference>
<dbReference type="SUPFAM" id="SSF46626">
    <property type="entry name" value="Cytochrome c"/>
    <property type="match status" value="1"/>
</dbReference>
<dbReference type="InterPro" id="IPR009056">
    <property type="entry name" value="Cyt_c-like_dom"/>
</dbReference>
<evidence type="ECO:0000256" key="1">
    <source>
        <dbReference type="ARBA" id="ARBA00022448"/>
    </source>
</evidence>
<evidence type="ECO:0000313" key="10">
    <source>
        <dbReference type="Proteomes" id="UP001069802"/>
    </source>
</evidence>
<evidence type="ECO:0000256" key="3">
    <source>
        <dbReference type="ARBA" id="ARBA00022723"/>
    </source>
</evidence>
<evidence type="ECO:0000256" key="2">
    <source>
        <dbReference type="ARBA" id="ARBA00022617"/>
    </source>
</evidence>
<protein>
    <submittedName>
        <fullName evidence="9">Cytochrome c family protein</fullName>
    </submittedName>
</protein>
<evidence type="ECO:0000256" key="6">
    <source>
        <dbReference type="PROSITE-ProRule" id="PRU00433"/>
    </source>
</evidence>
<dbReference type="EMBL" id="JAPWGY010000002">
    <property type="protein sequence ID" value="MCZ4280659.1"/>
    <property type="molecule type" value="Genomic_DNA"/>
</dbReference>
<dbReference type="RefSeq" id="WP_269422843.1">
    <property type="nucleotide sequence ID" value="NZ_JAPWGY010000002.1"/>
</dbReference>
<gene>
    <name evidence="9" type="ORF">O4H49_07705</name>
</gene>
<evidence type="ECO:0000256" key="7">
    <source>
        <dbReference type="SAM" id="SignalP"/>
    </source>
</evidence>
<feature type="signal peptide" evidence="7">
    <location>
        <begin position="1"/>
        <end position="24"/>
    </location>
</feature>